<dbReference type="InterPro" id="IPR007438">
    <property type="entry name" value="DUF488"/>
</dbReference>
<evidence type="ECO:0000313" key="1">
    <source>
        <dbReference type="EMBL" id="MBC5666930.1"/>
    </source>
</evidence>
<evidence type="ECO:0000313" key="2">
    <source>
        <dbReference type="Proteomes" id="UP000597877"/>
    </source>
</evidence>
<proteinExistence type="predicted"/>
<reference evidence="1 2" key="1">
    <citation type="submission" date="2020-08" db="EMBL/GenBank/DDBJ databases">
        <title>Genome public.</title>
        <authorList>
            <person name="Liu C."/>
            <person name="Sun Q."/>
        </authorList>
    </citation>
    <scope>NUCLEOTIDE SEQUENCE [LARGE SCALE GENOMIC DNA]</scope>
    <source>
        <strain evidence="1 2">BX4</strain>
    </source>
</reference>
<dbReference type="Proteomes" id="UP000597877">
    <property type="component" value="Unassembled WGS sequence"/>
</dbReference>
<dbReference type="Pfam" id="PF04343">
    <property type="entry name" value="DUF488"/>
    <property type="match status" value="1"/>
</dbReference>
<sequence>MKIYTMGFKGKSQEEFIKTINKKKIELVVDMRERNRFPMLGFCNEGELKKCLKEKCNCDYLYNSMLAPMCGYYEAYTERAISWDEYVAKYKETLSERGIAGRFLIDCMEYERIMIICLGKTPGRCSRKLLAEWLQERIRGIEIEIKHL</sequence>
<gene>
    <name evidence="1" type="ORF">H8S00_02840</name>
</gene>
<dbReference type="PANTHER" id="PTHR39337">
    <property type="entry name" value="BLR5642 PROTEIN"/>
    <property type="match status" value="1"/>
</dbReference>
<dbReference type="EMBL" id="JACOOZ010000002">
    <property type="protein sequence ID" value="MBC5666930.1"/>
    <property type="molecule type" value="Genomic_DNA"/>
</dbReference>
<accession>A0ABR7F2E2</accession>
<protein>
    <submittedName>
        <fullName evidence="1">DUF488 family protein</fullName>
    </submittedName>
</protein>
<keyword evidence="2" id="KW-1185">Reference proteome</keyword>
<name>A0ABR7F2E2_9FIRM</name>
<dbReference type="PANTHER" id="PTHR39337:SF1">
    <property type="entry name" value="BLR5642 PROTEIN"/>
    <property type="match status" value="1"/>
</dbReference>
<organism evidence="1 2">
    <name type="scientific">Eubacterium segne</name>
    <dbReference type="NCBI Taxonomy" id="2763045"/>
    <lineage>
        <taxon>Bacteria</taxon>
        <taxon>Bacillati</taxon>
        <taxon>Bacillota</taxon>
        <taxon>Clostridia</taxon>
        <taxon>Eubacteriales</taxon>
        <taxon>Eubacteriaceae</taxon>
        <taxon>Eubacterium</taxon>
    </lineage>
</organism>
<dbReference type="RefSeq" id="WP_118588978.1">
    <property type="nucleotide sequence ID" value="NZ_JACOOZ010000002.1"/>
</dbReference>
<comment type="caution">
    <text evidence="1">The sequence shown here is derived from an EMBL/GenBank/DDBJ whole genome shotgun (WGS) entry which is preliminary data.</text>
</comment>